<name>C2FTZ0_SPHSI</name>
<dbReference type="EMBL" id="ACHB01000018">
    <property type="protein sequence ID" value="EEI93620.1"/>
    <property type="molecule type" value="Genomic_DNA"/>
</dbReference>
<dbReference type="Gene3D" id="2.60.120.1440">
    <property type="match status" value="1"/>
</dbReference>
<dbReference type="PANTHER" id="PTHR30273">
    <property type="entry name" value="PERIPLASMIC SIGNAL SENSOR AND SIGMA FACTOR ACTIVATOR FECR-RELATED"/>
    <property type="match status" value="1"/>
</dbReference>
<protein>
    <submittedName>
        <fullName evidence="3">Sigma factor regulatory protein, FecR/PupR family</fullName>
    </submittedName>
</protein>
<dbReference type="InterPro" id="IPR032508">
    <property type="entry name" value="FecR_C"/>
</dbReference>
<dbReference type="RefSeq" id="WP_003005626.1">
    <property type="nucleotide sequence ID" value="NZ_GG668631.1"/>
</dbReference>
<gene>
    <name evidence="3" type="ORF">HMPREF0765_0772</name>
</gene>
<evidence type="ECO:0000313" key="4">
    <source>
        <dbReference type="Proteomes" id="UP000006241"/>
    </source>
</evidence>
<dbReference type="PANTHER" id="PTHR30273:SF2">
    <property type="entry name" value="PROTEIN FECR"/>
    <property type="match status" value="1"/>
</dbReference>
<evidence type="ECO:0000259" key="1">
    <source>
        <dbReference type="Pfam" id="PF04773"/>
    </source>
</evidence>
<evidence type="ECO:0000259" key="2">
    <source>
        <dbReference type="Pfam" id="PF16344"/>
    </source>
</evidence>
<feature type="domain" description="Protein FecR C-terminal" evidence="2">
    <location>
        <begin position="322"/>
        <end position="387"/>
    </location>
</feature>
<evidence type="ECO:0000313" key="3">
    <source>
        <dbReference type="EMBL" id="EEI93620.1"/>
    </source>
</evidence>
<dbReference type="AlphaFoldDB" id="C2FTZ0"/>
<dbReference type="GO" id="GO:0016989">
    <property type="term" value="F:sigma factor antagonist activity"/>
    <property type="evidence" value="ECO:0007669"/>
    <property type="project" value="TreeGrafter"/>
</dbReference>
<dbReference type="Pfam" id="PF16344">
    <property type="entry name" value="FecR_C"/>
    <property type="match status" value="1"/>
</dbReference>
<proteinExistence type="predicted"/>
<dbReference type="InterPro" id="IPR012373">
    <property type="entry name" value="Ferrdict_sens_TM"/>
</dbReference>
<comment type="caution">
    <text evidence="3">The sequence shown here is derived from an EMBL/GenBank/DDBJ whole genome shotgun (WGS) entry which is preliminary data.</text>
</comment>
<reference evidence="3 4" key="1">
    <citation type="submission" date="2009-01" db="EMBL/GenBank/DDBJ databases">
        <authorList>
            <person name="Qin X."/>
            <person name="Bachman B."/>
            <person name="Battles P."/>
            <person name="Bell A."/>
            <person name="Bess C."/>
            <person name="Bickham C."/>
            <person name="Chaboub L."/>
            <person name="Chen D."/>
            <person name="Coyle M."/>
            <person name="Deiros D.R."/>
            <person name="Dinh H."/>
            <person name="Forbes L."/>
            <person name="Fowler G."/>
            <person name="Francisco L."/>
            <person name="Fu Q."/>
            <person name="Gubbala S."/>
            <person name="Hale W."/>
            <person name="Han Y."/>
            <person name="Hemphill L."/>
            <person name="Highlander S.K."/>
            <person name="Hirani K."/>
            <person name="Hogues M."/>
            <person name="Jackson L."/>
            <person name="Jakkamsetti A."/>
            <person name="Javaid M."/>
            <person name="Jiang H."/>
            <person name="Korchina V."/>
            <person name="Kovar C."/>
            <person name="Lara F."/>
            <person name="Lee S."/>
            <person name="Mata R."/>
            <person name="Mathew T."/>
            <person name="Moen C."/>
            <person name="Morales K."/>
            <person name="Munidasa M."/>
            <person name="Nazareth L."/>
            <person name="Ngo R."/>
            <person name="Nguyen L."/>
            <person name="Okwuonu G."/>
            <person name="Ongeri F."/>
            <person name="Patil S."/>
            <person name="Petrosino J."/>
            <person name="Pham C."/>
            <person name="Pham P."/>
            <person name="Pu L.-L."/>
            <person name="Puazo M."/>
            <person name="Raj R."/>
            <person name="Reid J."/>
            <person name="Rouhana J."/>
            <person name="Saada N."/>
            <person name="Shang Y."/>
            <person name="Simmons D."/>
            <person name="Thornton R."/>
            <person name="Warren J."/>
            <person name="Weissenberger G."/>
            <person name="Zhang J."/>
            <person name="Zhang L."/>
            <person name="Zhou C."/>
            <person name="Zhu D."/>
            <person name="Muzny D."/>
            <person name="Worley K."/>
            <person name="Gibbs R."/>
        </authorList>
    </citation>
    <scope>NUCLEOTIDE SEQUENCE [LARGE SCALE GENOMIC DNA]</scope>
    <source>
        <strain evidence="3 4">ATCC 33300</strain>
    </source>
</reference>
<dbReference type="InterPro" id="IPR006860">
    <property type="entry name" value="FecR"/>
</dbReference>
<dbReference type="Proteomes" id="UP000006241">
    <property type="component" value="Unassembled WGS sequence"/>
</dbReference>
<feature type="domain" description="FecR protein" evidence="1">
    <location>
        <begin position="180"/>
        <end position="274"/>
    </location>
</feature>
<dbReference type="Gene3D" id="3.55.50.30">
    <property type="match status" value="1"/>
</dbReference>
<accession>C2FTZ0</accession>
<sequence>MTNQRLPYLLSQYLNKSCSAAELEEFYRLVTNNENEQELCDLLEAAYTSTCTKEQLDEIKQTEMVHTILHYPLSQFVQKPEAKFHKKRKFWIQIASIAAVMTILSIPIYLCQDTETSIINTESHDIRSGRNAAILIMHNGTKINLSEMRTGVIINRNKLTYNDGSAVDSQLDLVSEKALTIVTPRGGTYQVSLPDGTRVWLNAASSLTYKPLQHDGIRKVKLTGEAYFEVTKDKSHPFIVETAGQYIQVLGTNFNVSGYADEKEVKTSLLEGSISVTAKGIETLILKEGQQSVLKDGGLKVSNANIATAVGWKNNQFVFEEDEDDIEQVMRVLQRWYDVDVIYQNDIPRESIGGIISRASPLSEVLKSLEIASGNKIHFSLEEGKVFVRN</sequence>
<organism evidence="3 4">
    <name type="scientific">Sphingobacterium spiritivorum ATCC 33300</name>
    <dbReference type="NCBI Taxonomy" id="525372"/>
    <lineage>
        <taxon>Bacteria</taxon>
        <taxon>Pseudomonadati</taxon>
        <taxon>Bacteroidota</taxon>
        <taxon>Sphingobacteriia</taxon>
        <taxon>Sphingobacteriales</taxon>
        <taxon>Sphingobacteriaceae</taxon>
        <taxon>Sphingobacterium</taxon>
    </lineage>
</organism>
<dbReference type="HOGENOM" id="CLU_050192_1_0_10"/>
<dbReference type="Pfam" id="PF04773">
    <property type="entry name" value="FecR"/>
    <property type="match status" value="1"/>
</dbReference>